<feature type="domain" description="SLC41A/MgtE integral membrane" evidence="10">
    <location>
        <begin position="46"/>
        <end position="98"/>
    </location>
</feature>
<dbReference type="PANTHER" id="PTHR16228:SF26">
    <property type="entry name" value="SOLUTE CARRIER FAMILY 41 MEMBER 1-LIKE PROTEIN"/>
    <property type="match status" value="1"/>
</dbReference>
<keyword evidence="8 9" id="KW-0472">Membrane</keyword>
<evidence type="ECO:0000256" key="2">
    <source>
        <dbReference type="ARBA" id="ARBA00009749"/>
    </source>
</evidence>
<keyword evidence="3" id="KW-0813">Transport</keyword>
<dbReference type="SUPFAM" id="SSF161093">
    <property type="entry name" value="MgtE membrane domain-like"/>
    <property type="match status" value="1"/>
</dbReference>
<accession>A0ABQ9HP77</accession>
<keyword evidence="6 9" id="KW-1133">Transmembrane helix</keyword>
<organism evidence="11 12">
    <name type="scientific">Dryococelus australis</name>
    <dbReference type="NCBI Taxonomy" id="614101"/>
    <lineage>
        <taxon>Eukaryota</taxon>
        <taxon>Metazoa</taxon>
        <taxon>Ecdysozoa</taxon>
        <taxon>Arthropoda</taxon>
        <taxon>Hexapoda</taxon>
        <taxon>Insecta</taxon>
        <taxon>Pterygota</taxon>
        <taxon>Neoptera</taxon>
        <taxon>Polyneoptera</taxon>
        <taxon>Phasmatodea</taxon>
        <taxon>Verophasmatodea</taxon>
        <taxon>Anareolatae</taxon>
        <taxon>Phasmatidae</taxon>
        <taxon>Eurycanthinae</taxon>
        <taxon>Dryococelus</taxon>
    </lineage>
</organism>
<comment type="caution">
    <text evidence="11">The sequence shown here is derived from an EMBL/GenBank/DDBJ whole genome shotgun (WGS) entry which is preliminary data.</text>
</comment>
<evidence type="ECO:0000256" key="8">
    <source>
        <dbReference type="ARBA" id="ARBA00023136"/>
    </source>
</evidence>
<comment type="subcellular location">
    <subcellularLocation>
        <location evidence="1">Membrane</location>
        <topology evidence="1">Multi-pass membrane protein</topology>
    </subcellularLocation>
</comment>
<dbReference type="InterPro" id="IPR006667">
    <property type="entry name" value="SLC41_membr_dom"/>
</dbReference>
<keyword evidence="7" id="KW-0406">Ion transport</keyword>
<keyword evidence="5" id="KW-0460">Magnesium</keyword>
<keyword evidence="12" id="KW-1185">Reference proteome</keyword>
<gene>
    <name evidence="11" type="ORF">PR048_012368</name>
</gene>
<dbReference type="Pfam" id="PF01769">
    <property type="entry name" value="MgtE"/>
    <property type="match status" value="1"/>
</dbReference>
<evidence type="ECO:0000256" key="6">
    <source>
        <dbReference type="ARBA" id="ARBA00022989"/>
    </source>
</evidence>
<sequence>MLLSKEGHFITEFDVSHSAGLRFRKKDWPSKSRTSGHPISGWYSERFCIGLGAAYVVVILLYVAHFVVHGMWKLKTDPDNSSIPYLTALGDLTGSCLLGVGFLFLKHIHYEYSG</sequence>
<evidence type="ECO:0000256" key="3">
    <source>
        <dbReference type="ARBA" id="ARBA00022448"/>
    </source>
</evidence>
<dbReference type="Proteomes" id="UP001159363">
    <property type="component" value="Chromosome X"/>
</dbReference>
<dbReference type="InterPro" id="IPR045349">
    <property type="entry name" value="SLC41A1-3"/>
</dbReference>
<evidence type="ECO:0000256" key="5">
    <source>
        <dbReference type="ARBA" id="ARBA00022842"/>
    </source>
</evidence>
<comment type="similarity">
    <text evidence="2">Belongs to the SLC41A transporter family.</text>
</comment>
<evidence type="ECO:0000313" key="11">
    <source>
        <dbReference type="EMBL" id="KAJ8886159.1"/>
    </source>
</evidence>
<dbReference type="Gene3D" id="1.10.357.20">
    <property type="entry name" value="SLC41 divalent cation transporters, integral membrane domain"/>
    <property type="match status" value="1"/>
</dbReference>
<proteinExistence type="inferred from homology"/>
<evidence type="ECO:0000259" key="10">
    <source>
        <dbReference type="Pfam" id="PF01769"/>
    </source>
</evidence>
<evidence type="ECO:0000256" key="4">
    <source>
        <dbReference type="ARBA" id="ARBA00022692"/>
    </source>
</evidence>
<feature type="transmembrane region" description="Helical" evidence="9">
    <location>
        <begin position="47"/>
        <end position="68"/>
    </location>
</feature>
<dbReference type="InterPro" id="IPR036739">
    <property type="entry name" value="SLC41_membr_dom_sf"/>
</dbReference>
<dbReference type="PANTHER" id="PTHR16228">
    <property type="entry name" value="DIVALENT CATION TRANSPORTER SOLUTE CARRIER FAMILY 41"/>
    <property type="match status" value="1"/>
</dbReference>
<evidence type="ECO:0000256" key="7">
    <source>
        <dbReference type="ARBA" id="ARBA00023065"/>
    </source>
</evidence>
<evidence type="ECO:0000256" key="9">
    <source>
        <dbReference type="SAM" id="Phobius"/>
    </source>
</evidence>
<evidence type="ECO:0000313" key="12">
    <source>
        <dbReference type="Proteomes" id="UP001159363"/>
    </source>
</evidence>
<dbReference type="EMBL" id="JARBHB010000004">
    <property type="protein sequence ID" value="KAJ8886159.1"/>
    <property type="molecule type" value="Genomic_DNA"/>
</dbReference>
<feature type="transmembrane region" description="Helical" evidence="9">
    <location>
        <begin position="83"/>
        <end position="105"/>
    </location>
</feature>
<reference evidence="11 12" key="1">
    <citation type="submission" date="2023-02" db="EMBL/GenBank/DDBJ databases">
        <title>LHISI_Scaffold_Assembly.</title>
        <authorList>
            <person name="Stuart O.P."/>
            <person name="Cleave R."/>
            <person name="Magrath M.J.L."/>
            <person name="Mikheyev A.S."/>
        </authorList>
    </citation>
    <scope>NUCLEOTIDE SEQUENCE [LARGE SCALE GENOMIC DNA]</scope>
    <source>
        <strain evidence="11">Daus_M_001</strain>
        <tissue evidence="11">Leg muscle</tissue>
    </source>
</reference>
<evidence type="ECO:0000256" key="1">
    <source>
        <dbReference type="ARBA" id="ARBA00004141"/>
    </source>
</evidence>
<protein>
    <recommendedName>
        <fullName evidence="10">SLC41A/MgtE integral membrane domain-containing protein</fullName>
    </recommendedName>
</protein>
<keyword evidence="4 9" id="KW-0812">Transmembrane</keyword>
<name>A0ABQ9HP77_9NEOP</name>